<dbReference type="OrthoDB" id="21502at2759"/>
<dbReference type="GO" id="GO:0016747">
    <property type="term" value="F:acyltransferase activity, transferring groups other than amino-acyl groups"/>
    <property type="evidence" value="ECO:0007669"/>
    <property type="project" value="TreeGrafter"/>
</dbReference>
<dbReference type="EMBL" id="KZ678137">
    <property type="protein sequence ID" value="PSN65221.1"/>
    <property type="molecule type" value="Genomic_DNA"/>
</dbReference>
<dbReference type="Gene3D" id="3.30.559.10">
    <property type="entry name" value="Chloramphenicol acetyltransferase-like domain"/>
    <property type="match status" value="2"/>
</dbReference>
<accession>A0A2T2NIG1</accession>
<dbReference type="PANTHER" id="PTHR31642">
    <property type="entry name" value="TRICHOTHECENE 3-O-ACETYLTRANSFERASE"/>
    <property type="match status" value="1"/>
</dbReference>
<dbReference type="PANTHER" id="PTHR31642:SF294">
    <property type="entry name" value="ACETYLTRANSFERASE MATC1"/>
    <property type="match status" value="1"/>
</dbReference>
<organism evidence="1 2">
    <name type="scientific">Corynespora cassiicola Philippines</name>
    <dbReference type="NCBI Taxonomy" id="1448308"/>
    <lineage>
        <taxon>Eukaryota</taxon>
        <taxon>Fungi</taxon>
        <taxon>Dikarya</taxon>
        <taxon>Ascomycota</taxon>
        <taxon>Pezizomycotina</taxon>
        <taxon>Dothideomycetes</taxon>
        <taxon>Pleosporomycetidae</taxon>
        <taxon>Pleosporales</taxon>
        <taxon>Corynesporascaceae</taxon>
        <taxon>Corynespora</taxon>
    </lineage>
</organism>
<evidence type="ECO:0000313" key="1">
    <source>
        <dbReference type="EMBL" id="PSN65221.1"/>
    </source>
</evidence>
<reference evidence="1 2" key="1">
    <citation type="journal article" date="2018" name="Front. Microbiol.">
        <title>Genome-Wide Analysis of Corynespora cassiicola Leaf Fall Disease Putative Effectors.</title>
        <authorList>
            <person name="Lopez D."/>
            <person name="Ribeiro S."/>
            <person name="Label P."/>
            <person name="Fumanal B."/>
            <person name="Venisse J.S."/>
            <person name="Kohler A."/>
            <person name="de Oliveira R.R."/>
            <person name="Labutti K."/>
            <person name="Lipzen A."/>
            <person name="Lail K."/>
            <person name="Bauer D."/>
            <person name="Ohm R.A."/>
            <person name="Barry K.W."/>
            <person name="Spatafora J."/>
            <person name="Grigoriev I.V."/>
            <person name="Martin F.M."/>
            <person name="Pujade-Renaud V."/>
        </authorList>
    </citation>
    <scope>NUCLEOTIDE SEQUENCE [LARGE SCALE GENOMIC DNA]</scope>
    <source>
        <strain evidence="1 2">Philippines</strain>
    </source>
</reference>
<protein>
    <recommendedName>
        <fullName evidence="3">LysR family regulatory protein</fullName>
    </recommendedName>
</protein>
<name>A0A2T2NIG1_CORCC</name>
<sequence>MFELFQKNPVPDVDTRVLPLHFFDDGPLWRAFLLYTMFVVDDVLDADKLKTSLERLVLKDGWWKLGARLRMNRTGDLEYHLPSEFSSERPAIAYTHVEYDYDSVKHPLACRLPRASERPAIVCNPNEFLGLMRPENSPTKLGDYVNSDRPQLGLHIVSFKDATLVSLYWPHTAFDAMGQKTLLEAWSLILQGKEDAVKEPYGSDFDPLATLGQSPNETHRLAHQKMGTFNLIYYGISQLASFFRQQENRMVCIPASFVDRLRETAISDLRSLGSKDAFLTESDILCAWWTRFATAHLPSHSSRTVVLNMAYDLRKPLQRDLIPKGSIYLSNAVGFINVILSVKEITGNPISYTASAIRGAINELGTREQVESFQAMVRNSSAKLPPFFGDRNMHMVTLSNWTKAKLFDVDFSAAVIGENTDETVEKGKPRYIQNTQNGLILPNGFPIIGKDSGGNYWLSGHMKKGHWARIEKLLAEES</sequence>
<keyword evidence="2" id="KW-1185">Reference proteome</keyword>
<gene>
    <name evidence="1" type="ORF">BS50DRAFT_645309</name>
</gene>
<proteinExistence type="predicted"/>
<dbReference type="Pfam" id="PF02458">
    <property type="entry name" value="Transferase"/>
    <property type="match status" value="1"/>
</dbReference>
<dbReference type="Proteomes" id="UP000240883">
    <property type="component" value="Unassembled WGS sequence"/>
</dbReference>
<dbReference type="STRING" id="1448308.A0A2T2NIG1"/>
<evidence type="ECO:0008006" key="3">
    <source>
        <dbReference type="Google" id="ProtNLM"/>
    </source>
</evidence>
<dbReference type="InterPro" id="IPR023213">
    <property type="entry name" value="CAT-like_dom_sf"/>
</dbReference>
<evidence type="ECO:0000313" key="2">
    <source>
        <dbReference type="Proteomes" id="UP000240883"/>
    </source>
</evidence>
<dbReference type="InterPro" id="IPR050317">
    <property type="entry name" value="Plant_Fungal_Acyltransferase"/>
</dbReference>
<dbReference type="AlphaFoldDB" id="A0A2T2NIG1"/>